<dbReference type="InterPro" id="IPR051918">
    <property type="entry name" value="STPP_CPPED1"/>
</dbReference>
<dbReference type="PATRIC" id="fig|1094489.3.peg.1276"/>
<feature type="domain" description="Calcineurin-like phosphoesterase" evidence="2">
    <location>
        <begin position="162"/>
        <end position="416"/>
    </location>
</feature>
<evidence type="ECO:0000313" key="4">
    <source>
        <dbReference type="Proteomes" id="UP000011729"/>
    </source>
</evidence>
<protein>
    <recommendedName>
        <fullName evidence="2">Calcineurin-like phosphoesterase domain-containing protein</fullName>
    </recommendedName>
</protein>
<dbReference type="Gene3D" id="3.60.21.10">
    <property type="match status" value="1"/>
</dbReference>
<feature type="region of interest" description="Disordered" evidence="1">
    <location>
        <begin position="1"/>
        <end position="88"/>
    </location>
</feature>
<dbReference type="InterPro" id="IPR029052">
    <property type="entry name" value="Metallo-depent_PP-like"/>
</dbReference>
<keyword evidence="4" id="KW-1185">Reference proteome</keyword>
<name>M1PE61_BARAA</name>
<feature type="compositionally biased region" description="Basic and acidic residues" evidence="1">
    <location>
        <begin position="138"/>
        <end position="155"/>
    </location>
</feature>
<dbReference type="InterPro" id="IPR004843">
    <property type="entry name" value="Calcineurin-like_PHP"/>
</dbReference>
<evidence type="ECO:0000259" key="2">
    <source>
        <dbReference type="Pfam" id="PF00149"/>
    </source>
</evidence>
<dbReference type="PANTHER" id="PTHR43143">
    <property type="entry name" value="METALLOPHOSPHOESTERASE, CALCINEURIN SUPERFAMILY"/>
    <property type="match status" value="1"/>
</dbReference>
<feature type="compositionally biased region" description="Basic residues" evidence="1">
    <location>
        <begin position="20"/>
        <end position="55"/>
    </location>
</feature>
<dbReference type="KEGG" id="baus:BAnh1_10370"/>
<dbReference type="PANTHER" id="PTHR43143:SF1">
    <property type="entry name" value="SERINE_THREONINE-PROTEIN PHOSPHATASE CPPED1"/>
    <property type="match status" value="1"/>
</dbReference>
<dbReference type="SUPFAM" id="SSF56300">
    <property type="entry name" value="Metallo-dependent phosphatases"/>
    <property type="match status" value="1"/>
</dbReference>
<feature type="compositionally biased region" description="Polar residues" evidence="1">
    <location>
        <begin position="56"/>
        <end position="69"/>
    </location>
</feature>
<dbReference type="Pfam" id="PF00149">
    <property type="entry name" value="Metallophos"/>
    <property type="match status" value="1"/>
</dbReference>
<evidence type="ECO:0000313" key="3">
    <source>
        <dbReference type="EMBL" id="AGF74906.1"/>
    </source>
</evidence>
<evidence type="ECO:0000256" key="1">
    <source>
        <dbReference type="SAM" id="MobiDB-lite"/>
    </source>
</evidence>
<dbReference type="Proteomes" id="UP000011729">
    <property type="component" value="Chromosome"/>
</dbReference>
<organism evidence="3 4">
    <name type="scientific">Bartonella australis (strain Aust/NH1)</name>
    <dbReference type="NCBI Taxonomy" id="1094489"/>
    <lineage>
        <taxon>Bacteria</taxon>
        <taxon>Pseudomonadati</taxon>
        <taxon>Pseudomonadota</taxon>
        <taxon>Alphaproteobacteria</taxon>
        <taxon>Hyphomicrobiales</taxon>
        <taxon>Bartonellaceae</taxon>
        <taxon>Bartonella</taxon>
    </lineage>
</organism>
<feature type="region of interest" description="Disordered" evidence="1">
    <location>
        <begin position="129"/>
        <end position="189"/>
    </location>
</feature>
<dbReference type="HOGENOM" id="CLU_041888_0_0_5"/>
<reference evidence="3 4" key="1">
    <citation type="journal article" date="2013" name="PLoS Genet.">
        <title>A gene transfer agent and a dynamic repertoire of secretion systems hold the keys to the explosive radiation of the emerging pathogen Bartonella.</title>
        <authorList>
            <person name="Guy L."/>
            <person name="Nystedt B."/>
            <person name="Toft C."/>
            <person name="Zaremba-Niedzwiedzka K."/>
            <person name="Berglund E.C."/>
            <person name="Granberg F."/>
            <person name="Naslund K."/>
            <person name="Eriksson A.S."/>
            <person name="Andersson S.G."/>
        </authorList>
    </citation>
    <scope>NUCLEOTIDE SEQUENCE [LARGE SCALE GENOMIC DNA]</scope>
    <source>
        <strain evidence="3 4">Aust/NH1</strain>
    </source>
</reference>
<dbReference type="EMBL" id="CP003123">
    <property type="protein sequence ID" value="AGF74906.1"/>
    <property type="molecule type" value="Genomic_DNA"/>
</dbReference>
<proteinExistence type="predicted"/>
<gene>
    <name evidence="3" type="ordered locus">BAnh1_10370</name>
</gene>
<feature type="compositionally biased region" description="Polar residues" evidence="1">
    <location>
        <begin position="1"/>
        <end position="19"/>
    </location>
</feature>
<dbReference type="eggNOG" id="COG5555">
    <property type="taxonomic scope" value="Bacteria"/>
</dbReference>
<dbReference type="AlphaFoldDB" id="M1PE61"/>
<accession>M1PE61</accession>
<feature type="compositionally biased region" description="Basic and acidic residues" evidence="1">
    <location>
        <begin position="72"/>
        <end position="82"/>
    </location>
</feature>
<dbReference type="GO" id="GO:0016787">
    <property type="term" value="F:hydrolase activity"/>
    <property type="evidence" value="ECO:0007669"/>
    <property type="project" value="InterPro"/>
</dbReference>
<sequence>MKSGQTGNAVISPAGASNKTGRRIKYKKKPSTAAQKPRRYGSYIKRRSGFAKKTNKNPSFAAKNNSVESNEIDGHAEQKKNEPFSVMESGQIKNMATISTDMSVKGRWVKYKTRTGGTVTKFQQYDSRVKRNKGHPFMSKEDGVGDQAERKKDSPPPKSYSVAIMADPQPWRTDSGDPNSEANRASWKETNKKVAQAIQSQQATFHIVNGDLTEFGRKKTYSDYREVYGQSLSPLYEGLGNHDYANNVGDCAEPWEWNFSGDACAISAVSRMVSEIKKYKTYLLHFSADLHEASDISTPGWRTRLIKGSLSYSWDYEDIHYVQLHNYPTYVAHLQEAYTDVKITKSLDWLKNDLHQADVRGKTTIINFHDAHAPRYRGDKNSHFLDPKNAADLKIFKSIITRHNVKAIFVGHAHRPSYCRAEDDKVFGNIPVYTAGALFYGDYYLIDVKGKDIYVKAYNGKTGKPRLVKDLGAVGEDADFSATCSRI</sequence>